<dbReference type="AlphaFoldDB" id="A0AAD7AD52"/>
<reference evidence="3" key="1">
    <citation type="submission" date="2023-03" db="EMBL/GenBank/DDBJ databases">
        <title>Massive genome expansion in bonnet fungi (Mycena s.s.) driven by repeated elements and novel gene families across ecological guilds.</title>
        <authorList>
            <consortium name="Lawrence Berkeley National Laboratory"/>
            <person name="Harder C.B."/>
            <person name="Miyauchi S."/>
            <person name="Viragh M."/>
            <person name="Kuo A."/>
            <person name="Thoen E."/>
            <person name="Andreopoulos B."/>
            <person name="Lu D."/>
            <person name="Skrede I."/>
            <person name="Drula E."/>
            <person name="Henrissat B."/>
            <person name="Morin E."/>
            <person name="Kohler A."/>
            <person name="Barry K."/>
            <person name="LaButti K."/>
            <person name="Morin E."/>
            <person name="Salamov A."/>
            <person name="Lipzen A."/>
            <person name="Mereny Z."/>
            <person name="Hegedus B."/>
            <person name="Baldrian P."/>
            <person name="Stursova M."/>
            <person name="Weitz H."/>
            <person name="Taylor A."/>
            <person name="Grigoriev I.V."/>
            <person name="Nagy L.G."/>
            <person name="Martin F."/>
            <person name="Kauserud H."/>
        </authorList>
    </citation>
    <scope>NUCLEOTIDE SEQUENCE</scope>
    <source>
        <strain evidence="3">CBHHK002</strain>
    </source>
</reference>
<dbReference type="EMBL" id="JARIHO010000010">
    <property type="protein sequence ID" value="KAJ7354639.1"/>
    <property type="molecule type" value="Genomic_DNA"/>
</dbReference>
<dbReference type="GO" id="GO:1902387">
    <property type="term" value="F:ceramide 1-phosphate binding"/>
    <property type="evidence" value="ECO:0007669"/>
    <property type="project" value="TreeGrafter"/>
</dbReference>
<dbReference type="Proteomes" id="UP001218218">
    <property type="component" value="Unassembled WGS sequence"/>
</dbReference>
<feature type="domain" description="Glycolipid transfer protein" evidence="2">
    <location>
        <begin position="24"/>
        <end position="164"/>
    </location>
</feature>
<organism evidence="3 4">
    <name type="scientific">Mycena albidolilacea</name>
    <dbReference type="NCBI Taxonomy" id="1033008"/>
    <lineage>
        <taxon>Eukaryota</taxon>
        <taxon>Fungi</taxon>
        <taxon>Dikarya</taxon>
        <taxon>Basidiomycota</taxon>
        <taxon>Agaricomycotina</taxon>
        <taxon>Agaricomycetes</taxon>
        <taxon>Agaricomycetidae</taxon>
        <taxon>Agaricales</taxon>
        <taxon>Marasmiineae</taxon>
        <taxon>Mycenaceae</taxon>
        <taxon>Mycena</taxon>
    </lineage>
</organism>
<dbReference type="SUPFAM" id="SSF110004">
    <property type="entry name" value="Glycolipid transfer protein, GLTP"/>
    <property type="match status" value="1"/>
</dbReference>
<accession>A0AAD7AD52</accession>
<dbReference type="Gene3D" id="1.10.3520.10">
    <property type="entry name" value="Glycolipid transfer protein"/>
    <property type="match status" value="1"/>
</dbReference>
<dbReference type="GO" id="GO:0005829">
    <property type="term" value="C:cytosol"/>
    <property type="evidence" value="ECO:0007669"/>
    <property type="project" value="TreeGrafter"/>
</dbReference>
<keyword evidence="1" id="KW-0813">Transport</keyword>
<dbReference type="InterPro" id="IPR014830">
    <property type="entry name" value="Glycolipid_transfer_prot_dom"/>
</dbReference>
<evidence type="ECO:0000313" key="4">
    <source>
        <dbReference type="Proteomes" id="UP001218218"/>
    </source>
</evidence>
<evidence type="ECO:0000313" key="3">
    <source>
        <dbReference type="EMBL" id="KAJ7354639.1"/>
    </source>
</evidence>
<proteinExistence type="predicted"/>
<dbReference type="Pfam" id="PF08718">
    <property type="entry name" value="GLTP"/>
    <property type="match status" value="1"/>
</dbReference>
<comment type="caution">
    <text evidence="3">The sequence shown here is derived from an EMBL/GenBank/DDBJ whole genome shotgun (WGS) entry which is preliminary data.</text>
</comment>
<keyword evidence="4" id="KW-1185">Reference proteome</keyword>
<name>A0AAD7AD52_9AGAR</name>
<dbReference type="GO" id="GO:1902388">
    <property type="term" value="F:ceramide 1-phosphate transfer activity"/>
    <property type="evidence" value="ECO:0007669"/>
    <property type="project" value="TreeGrafter"/>
</dbReference>
<evidence type="ECO:0000256" key="1">
    <source>
        <dbReference type="ARBA" id="ARBA00022448"/>
    </source>
</evidence>
<gene>
    <name evidence="3" type="ORF">DFH08DRAFT_855595</name>
</gene>
<dbReference type="PANTHER" id="PTHR10219">
    <property type="entry name" value="GLYCOLIPID TRANSFER PROTEIN-RELATED"/>
    <property type="match status" value="1"/>
</dbReference>
<dbReference type="PANTHER" id="PTHR10219:SF25">
    <property type="entry name" value="PLECKSTRIN HOMOLOGY DOMAIN-CONTAINING FAMILY A MEMBER 8"/>
    <property type="match status" value="1"/>
</dbReference>
<evidence type="ECO:0000259" key="2">
    <source>
        <dbReference type="Pfam" id="PF08718"/>
    </source>
</evidence>
<dbReference type="InterPro" id="IPR036497">
    <property type="entry name" value="GLTP_sf"/>
</dbReference>
<protein>
    <submittedName>
        <fullName evidence="3">Glycolipid transfer protein domain-containing protein</fullName>
    </submittedName>
</protein>
<sequence>MAYFKTLTEPGKRSFADVDTTDGVDTLQFIEAAEGLVGIFGFMNKSMILSQVQDDLNGNITKVRTRYEANESTSKTLEKLVENEKAVKGRPATEGLMWLLYGLSFTAQALKNAQENKTEKFLSVSFAKSYKETLRPHHRMVTRPLFTAGMNSLSLTRDEFYDSLVVGPPPAKRTVTDEERKTLEEQLDKSLAGLSSIYTRLESFYITGRHDKGFSVTNGFKE</sequence>
<dbReference type="GO" id="GO:0016020">
    <property type="term" value="C:membrane"/>
    <property type="evidence" value="ECO:0007669"/>
    <property type="project" value="TreeGrafter"/>
</dbReference>